<gene>
    <name evidence="17" type="ORF">HKD42_01870</name>
</gene>
<dbReference type="Proteomes" id="UP000561181">
    <property type="component" value="Unassembled WGS sequence"/>
</dbReference>
<name>A0A848QKU3_9SPHN</name>
<evidence type="ECO:0000256" key="6">
    <source>
        <dbReference type="ARBA" id="ARBA00022984"/>
    </source>
</evidence>
<dbReference type="GO" id="GO:0009252">
    <property type="term" value="P:peptidoglycan biosynthetic process"/>
    <property type="evidence" value="ECO:0007669"/>
    <property type="project" value="UniProtKB-KW"/>
</dbReference>
<dbReference type="Pfam" id="PF01098">
    <property type="entry name" value="FTSW_RODA_SPOVE"/>
    <property type="match status" value="1"/>
</dbReference>
<evidence type="ECO:0000256" key="10">
    <source>
        <dbReference type="ARBA" id="ARBA00033270"/>
    </source>
</evidence>
<accession>A0A848QKU3</accession>
<reference evidence="17 18" key="1">
    <citation type="submission" date="2020-04" db="EMBL/GenBank/DDBJ databases">
        <authorList>
            <person name="Liu A."/>
        </authorList>
    </citation>
    <scope>NUCLEOTIDE SEQUENCE [LARGE SCALE GENOMIC DNA]</scope>
    <source>
        <strain evidence="17 18">RZ02</strain>
    </source>
</reference>
<proteinExistence type="inferred from homology"/>
<evidence type="ECO:0000256" key="5">
    <source>
        <dbReference type="ARBA" id="ARBA00022960"/>
    </source>
</evidence>
<dbReference type="PANTHER" id="PTHR30474:SF2">
    <property type="entry name" value="PEPTIDOGLYCAN GLYCOSYLTRANSFERASE FTSW-RELATED"/>
    <property type="match status" value="1"/>
</dbReference>
<dbReference type="AlphaFoldDB" id="A0A848QKU3"/>
<comment type="similarity">
    <text evidence="11">Belongs to the SEDS family. FtsW subfamily.</text>
</comment>
<keyword evidence="17" id="KW-0132">Cell division</keyword>
<feature type="transmembrane region" description="Helical" evidence="16">
    <location>
        <begin position="194"/>
        <end position="211"/>
    </location>
</feature>
<evidence type="ECO:0000256" key="9">
    <source>
        <dbReference type="ARBA" id="ARBA00032370"/>
    </source>
</evidence>
<evidence type="ECO:0000313" key="17">
    <source>
        <dbReference type="EMBL" id="NMW30805.1"/>
    </source>
</evidence>
<dbReference type="GO" id="GO:0008955">
    <property type="term" value="F:peptidoglycan glycosyltransferase activity"/>
    <property type="evidence" value="ECO:0007669"/>
    <property type="project" value="UniProtKB-EC"/>
</dbReference>
<dbReference type="GO" id="GO:0005886">
    <property type="term" value="C:plasma membrane"/>
    <property type="evidence" value="ECO:0007669"/>
    <property type="project" value="TreeGrafter"/>
</dbReference>
<evidence type="ECO:0000256" key="14">
    <source>
        <dbReference type="ARBA" id="ARBA00044770"/>
    </source>
</evidence>
<keyword evidence="5" id="KW-0133">Cell shape</keyword>
<keyword evidence="18" id="KW-1185">Reference proteome</keyword>
<dbReference type="GO" id="GO:0015648">
    <property type="term" value="F:lipid-linked peptidoglycan transporter activity"/>
    <property type="evidence" value="ECO:0007669"/>
    <property type="project" value="TreeGrafter"/>
</dbReference>
<feature type="transmembrane region" description="Helical" evidence="16">
    <location>
        <begin position="171"/>
        <end position="188"/>
    </location>
</feature>
<keyword evidence="4 16" id="KW-0812">Transmembrane</keyword>
<feature type="transmembrane region" description="Helical" evidence="16">
    <location>
        <begin position="39"/>
        <end position="57"/>
    </location>
</feature>
<evidence type="ECO:0000256" key="16">
    <source>
        <dbReference type="SAM" id="Phobius"/>
    </source>
</evidence>
<evidence type="ECO:0000256" key="8">
    <source>
        <dbReference type="ARBA" id="ARBA00023136"/>
    </source>
</evidence>
<keyword evidence="3" id="KW-0808">Transferase</keyword>
<evidence type="ECO:0000313" key="18">
    <source>
        <dbReference type="Proteomes" id="UP000561181"/>
    </source>
</evidence>
<feature type="transmembrane region" description="Helical" evidence="16">
    <location>
        <begin position="328"/>
        <end position="350"/>
    </location>
</feature>
<feature type="transmembrane region" description="Helical" evidence="16">
    <location>
        <begin position="216"/>
        <end position="234"/>
    </location>
</feature>
<feature type="transmembrane region" description="Helical" evidence="16">
    <location>
        <begin position="362"/>
        <end position="383"/>
    </location>
</feature>
<feature type="transmembrane region" description="Helical" evidence="16">
    <location>
        <begin position="147"/>
        <end position="164"/>
    </location>
</feature>
<evidence type="ECO:0000256" key="2">
    <source>
        <dbReference type="ARBA" id="ARBA00022676"/>
    </source>
</evidence>
<dbReference type="EC" id="2.4.99.28" evidence="14"/>
<evidence type="ECO:0000256" key="13">
    <source>
        <dbReference type="ARBA" id="ARBA00041418"/>
    </source>
</evidence>
<dbReference type="GO" id="GO:0051301">
    <property type="term" value="P:cell division"/>
    <property type="evidence" value="ECO:0007669"/>
    <property type="project" value="UniProtKB-KW"/>
</dbReference>
<comment type="caution">
    <text evidence="17">The sequence shown here is derived from an EMBL/GenBank/DDBJ whole genome shotgun (WGS) entry which is preliminary data.</text>
</comment>
<dbReference type="RefSeq" id="WP_170009773.1">
    <property type="nucleotide sequence ID" value="NZ_JABCRE010000002.1"/>
</dbReference>
<feature type="transmembrane region" description="Helical" evidence="16">
    <location>
        <begin position="296"/>
        <end position="316"/>
    </location>
</feature>
<evidence type="ECO:0000256" key="7">
    <source>
        <dbReference type="ARBA" id="ARBA00022989"/>
    </source>
</evidence>
<dbReference type="GO" id="GO:0008360">
    <property type="term" value="P:regulation of cell shape"/>
    <property type="evidence" value="ECO:0007669"/>
    <property type="project" value="UniProtKB-KW"/>
</dbReference>
<protein>
    <recommendedName>
        <fullName evidence="12">Probable peptidoglycan glycosyltransferase FtsW</fullName>
        <ecNumber evidence="14">2.4.99.28</ecNumber>
    </recommendedName>
    <alternativeName>
        <fullName evidence="13">Cell division protein FtsW</fullName>
    </alternativeName>
    <alternativeName>
        <fullName evidence="10">Cell wall polymerase</fullName>
    </alternativeName>
    <alternativeName>
        <fullName evidence="9">Peptidoglycan polymerase</fullName>
    </alternativeName>
</protein>
<evidence type="ECO:0000256" key="15">
    <source>
        <dbReference type="ARBA" id="ARBA00049902"/>
    </source>
</evidence>
<sequence length="418" mass="45815">MSTTQPYIPRSGDHAMATERFQSSKRAELRIWWREIDRVLLFLILGLMAIGTAAVFAASPASADRLSTDEVQLPELYFYWAHLRWQIISLGVLIAASMLSQENARRIGVLIAAGMIFCLLLVPLIGYEVNGAKRWLNFGMRFQPSEFLKPGFAIALAWILSWRLKDPHLPVLTVVTLIMGMVAALMMMQPNLGATLLFCGVWFVLVLLSGVPVKRLAMLIGGAMALLTATYFLYDNARNRIDAFLGGGTAFDQVDLAQRTLLAGGWTGSGIWLGVRKNNLPEAHTDYIFSVIGEEFGLIACAIIVALYLAIIVRVLMRLANEDNLFTLLAGAGLVTQIGGQAFINILVNLQLFPSKGMTLPLVSYGGSSTIAVCLTVGLLLAITRRNPYLKRQSPGLRTILADQVPSFGGNDRERNSP</sequence>
<comment type="catalytic activity">
    <reaction evidence="15">
        <text>[GlcNAc-(1-&gt;4)-Mur2Ac(oyl-L-Ala-gamma-D-Glu-L-Lys-D-Ala-D-Ala)](n)-di-trans,octa-cis-undecaprenyl diphosphate + beta-D-GlcNAc-(1-&gt;4)-Mur2Ac(oyl-L-Ala-gamma-D-Glu-L-Lys-D-Ala-D-Ala)-di-trans,octa-cis-undecaprenyl diphosphate = [GlcNAc-(1-&gt;4)-Mur2Ac(oyl-L-Ala-gamma-D-Glu-L-Lys-D-Ala-D-Ala)](n+1)-di-trans,octa-cis-undecaprenyl diphosphate + di-trans,octa-cis-undecaprenyl diphosphate + H(+)</text>
        <dbReference type="Rhea" id="RHEA:23708"/>
        <dbReference type="Rhea" id="RHEA-COMP:9602"/>
        <dbReference type="Rhea" id="RHEA-COMP:9603"/>
        <dbReference type="ChEBI" id="CHEBI:15378"/>
        <dbReference type="ChEBI" id="CHEBI:58405"/>
        <dbReference type="ChEBI" id="CHEBI:60033"/>
        <dbReference type="ChEBI" id="CHEBI:78435"/>
        <dbReference type="EC" id="2.4.99.28"/>
    </reaction>
</comment>
<evidence type="ECO:0000256" key="11">
    <source>
        <dbReference type="ARBA" id="ARBA00038053"/>
    </source>
</evidence>
<dbReference type="GO" id="GO:0032153">
    <property type="term" value="C:cell division site"/>
    <property type="evidence" value="ECO:0007669"/>
    <property type="project" value="TreeGrafter"/>
</dbReference>
<feature type="transmembrane region" description="Helical" evidence="16">
    <location>
        <begin position="77"/>
        <end position="95"/>
    </location>
</feature>
<evidence type="ECO:0000256" key="12">
    <source>
        <dbReference type="ARBA" id="ARBA00041185"/>
    </source>
</evidence>
<feature type="transmembrane region" description="Helical" evidence="16">
    <location>
        <begin position="107"/>
        <end position="127"/>
    </location>
</feature>
<organism evidence="17 18">
    <name type="scientific">Pontixanthobacter rizhaonensis</name>
    <dbReference type="NCBI Taxonomy" id="2730337"/>
    <lineage>
        <taxon>Bacteria</taxon>
        <taxon>Pseudomonadati</taxon>
        <taxon>Pseudomonadota</taxon>
        <taxon>Alphaproteobacteria</taxon>
        <taxon>Sphingomonadales</taxon>
        <taxon>Erythrobacteraceae</taxon>
        <taxon>Pontixanthobacter</taxon>
    </lineage>
</organism>
<keyword evidence="8 16" id="KW-0472">Membrane</keyword>
<comment type="subcellular location">
    <subcellularLocation>
        <location evidence="1">Membrane</location>
        <topology evidence="1">Multi-pass membrane protein</topology>
    </subcellularLocation>
</comment>
<evidence type="ECO:0000256" key="4">
    <source>
        <dbReference type="ARBA" id="ARBA00022692"/>
    </source>
</evidence>
<keyword evidence="17" id="KW-0131">Cell cycle</keyword>
<dbReference type="EMBL" id="JABCRE010000002">
    <property type="protein sequence ID" value="NMW30805.1"/>
    <property type="molecule type" value="Genomic_DNA"/>
</dbReference>
<keyword evidence="2" id="KW-0328">Glycosyltransferase</keyword>
<evidence type="ECO:0000256" key="3">
    <source>
        <dbReference type="ARBA" id="ARBA00022679"/>
    </source>
</evidence>
<evidence type="ECO:0000256" key="1">
    <source>
        <dbReference type="ARBA" id="ARBA00004141"/>
    </source>
</evidence>
<dbReference type="PANTHER" id="PTHR30474">
    <property type="entry name" value="CELL CYCLE PROTEIN"/>
    <property type="match status" value="1"/>
</dbReference>
<keyword evidence="7 16" id="KW-1133">Transmembrane helix</keyword>
<keyword evidence="6" id="KW-0573">Peptidoglycan synthesis</keyword>
<dbReference type="InterPro" id="IPR001182">
    <property type="entry name" value="FtsW/RodA"/>
</dbReference>